<dbReference type="EMBL" id="BK032832">
    <property type="protein sequence ID" value="DAF63023.1"/>
    <property type="molecule type" value="Genomic_DNA"/>
</dbReference>
<keyword evidence="1" id="KW-0378">Hydrolase</keyword>
<organism evidence="1">
    <name type="scientific">Myoviridae sp. ct9dX1</name>
    <dbReference type="NCBI Taxonomy" id="2827665"/>
    <lineage>
        <taxon>Viruses</taxon>
        <taxon>Duplodnaviria</taxon>
        <taxon>Heunggongvirae</taxon>
        <taxon>Uroviricota</taxon>
        <taxon>Caudoviricetes</taxon>
    </lineage>
</organism>
<protein>
    <submittedName>
        <fullName evidence="1">Endonuclease</fullName>
    </submittedName>
</protein>
<reference evidence="1" key="1">
    <citation type="journal article" date="2021" name="Proc. Natl. Acad. Sci. U.S.A.">
        <title>A Catalog of Tens of Thousands of Viruses from Human Metagenomes Reveals Hidden Associations with Chronic Diseases.</title>
        <authorList>
            <person name="Tisza M.J."/>
            <person name="Buck C.B."/>
        </authorList>
    </citation>
    <scope>NUCLEOTIDE SEQUENCE</scope>
    <source>
        <strain evidence="1">Ct9dX1</strain>
    </source>
</reference>
<keyword evidence="1" id="KW-0255">Endonuclease</keyword>
<proteinExistence type="predicted"/>
<sequence>MGWDNLPPHLMKRIRSDSVTPASALPCCEPIMKYKNKITEVDGIRFDSEKEADYYWQLHWMMREGTVKEVELQPKFVLQPGYKRDGKKIRPIIYRADFKVTEADGHIYYVDTKGMRTQVYMIKKKMLLYKYPDIDFREE</sequence>
<keyword evidence="1" id="KW-0540">Nuclease</keyword>
<dbReference type="InterPro" id="IPR009414">
    <property type="entry name" value="DUF1064"/>
</dbReference>
<accession>A0A8S5TJ45</accession>
<name>A0A8S5TJ45_9CAUD</name>
<evidence type="ECO:0000313" key="1">
    <source>
        <dbReference type="EMBL" id="DAF63023.1"/>
    </source>
</evidence>
<dbReference type="GO" id="GO:0004519">
    <property type="term" value="F:endonuclease activity"/>
    <property type="evidence" value="ECO:0007669"/>
    <property type="project" value="UniProtKB-KW"/>
</dbReference>
<dbReference type="Pfam" id="PF06356">
    <property type="entry name" value="DUF1064"/>
    <property type="match status" value="1"/>
</dbReference>